<dbReference type="GO" id="GO:0005737">
    <property type="term" value="C:cytoplasm"/>
    <property type="evidence" value="ECO:0007669"/>
    <property type="project" value="UniProtKB-SubCell"/>
</dbReference>
<keyword evidence="6" id="KW-0963">Cytoplasm</keyword>
<comment type="subcellular location">
    <subcellularLocation>
        <location evidence="6 7">Cytoplasm</location>
    </subcellularLocation>
</comment>
<dbReference type="PROSITE" id="PS00954">
    <property type="entry name" value="IGP_DEHYDRATASE_1"/>
    <property type="match status" value="1"/>
</dbReference>
<dbReference type="InterPro" id="IPR038494">
    <property type="entry name" value="IGPD_sf"/>
</dbReference>
<accession>A0A6N9TTD5</accession>
<dbReference type="InterPro" id="IPR000807">
    <property type="entry name" value="ImidazoleglycerolP_deHydtase"/>
</dbReference>
<dbReference type="FunFam" id="3.30.230.40:FF:000001">
    <property type="entry name" value="Imidazoleglycerol-phosphate dehydratase HisB"/>
    <property type="match status" value="1"/>
</dbReference>
<dbReference type="HAMAP" id="MF_00076">
    <property type="entry name" value="HisB"/>
    <property type="match status" value="1"/>
</dbReference>
<organism evidence="8 9">
    <name type="scientific">Dissulfurirhabdus thermomarina</name>
    <dbReference type="NCBI Taxonomy" id="1765737"/>
    <lineage>
        <taxon>Bacteria</taxon>
        <taxon>Deltaproteobacteria</taxon>
        <taxon>Dissulfurirhabdaceae</taxon>
        <taxon>Dissulfurirhabdus</taxon>
    </lineage>
</organism>
<sequence>MDRTSTIQRTTAETDIRVALNVDGRGDASVATGLPFFDHMLTLWAVHGFFDLEVQARGDIEVDGHHTVEDVGICLGRAMREALGDFHGLRRFGHAVVPMEDALARATVDFCRRPYLRFRAKFPAPTVGGFDLELVEEFLRALAVNAGLTLHVEVPYGGNGHHMAEAVFKALGRAMDQGTGLDPRLKGPLSSKGTL</sequence>
<dbReference type="PROSITE" id="PS00955">
    <property type="entry name" value="IGP_DEHYDRATASE_2"/>
    <property type="match status" value="1"/>
</dbReference>
<protein>
    <recommendedName>
        <fullName evidence="2 6">Imidazoleglycerol-phosphate dehydratase</fullName>
        <shortName evidence="6">IGPD</shortName>
        <ecNumber evidence="6 7">4.2.1.19</ecNumber>
    </recommendedName>
</protein>
<comment type="caution">
    <text evidence="8">The sequence shown here is derived from an EMBL/GenBank/DDBJ whole genome shotgun (WGS) entry which is preliminary data.</text>
</comment>
<evidence type="ECO:0000256" key="4">
    <source>
        <dbReference type="ARBA" id="ARBA00023102"/>
    </source>
</evidence>
<dbReference type="NCBIfam" id="NF002114">
    <property type="entry name" value="PRK00951.2-4"/>
    <property type="match status" value="1"/>
</dbReference>
<reference evidence="8 9" key="1">
    <citation type="submission" date="2020-02" db="EMBL/GenBank/DDBJ databases">
        <title>Comparative genomics of sulfur disproportionating microorganisms.</title>
        <authorList>
            <person name="Ward L.M."/>
            <person name="Bertran E."/>
            <person name="Johnston D.T."/>
        </authorList>
    </citation>
    <scope>NUCLEOTIDE SEQUENCE [LARGE SCALE GENOMIC DNA]</scope>
    <source>
        <strain evidence="8 9">DSM 100025</strain>
    </source>
</reference>
<comment type="similarity">
    <text evidence="6 7">Belongs to the imidazoleglycerol-phosphate dehydratase family.</text>
</comment>
<dbReference type="EC" id="4.2.1.19" evidence="6 7"/>
<dbReference type="GO" id="GO:0004424">
    <property type="term" value="F:imidazoleglycerol-phosphate dehydratase activity"/>
    <property type="evidence" value="ECO:0007669"/>
    <property type="project" value="UniProtKB-UniRule"/>
</dbReference>
<dbReference type="PANTHER" id="PTHR23133:SF2">
    <property type="entry name" value="IMIDAZOLEGLYCEROL-PHOSPHATE DEHYDRATASE"/>
    <property type="match status" value="1"/>
</dbReference>
<keyword evidence="9" id="KW-1185">Reference proteome</keyword>
<evidence type="ECO:0000313" key="9">
    <source>
        <dbReference type="Proteomes" id="UP000469346"/>
    </source>
</evidence>
<name>A0A6N9TTD5_DISTH</name>
<comment type="pathway">
    <text evidence="1 6 7">Amino-acid biosynthesis; L-histidine biosynthesis; L-histidine from 5-phospho-alpha-D-ribose 1-diphosphate: step 6/9.</text>
</comment>
<evidence type="ECO:0000313" key="8">
    <source>
        <dbReference type="EMBL" id="NDY41756.1"/>
    </source>
</evidence>
<dbReference type="InterPro" id="IPR020568">
    <property type="entry name" value="Ribosomal_Su5_D2-typ_SF"/>
</dbReference>
<evidence type="ECO:0000256" key="2">
    <source>
        <dbReference type="ARBA" id="ARBA00016664"/>
    </source>
</evidence>
<evidence type="ECO:0000256" key="5">
    <source>
        <dbReference type="ARBA" id="ARBA00023239"/>
    </source>
</evidence>
<dbReference type="GO" id="GO:0000105">
    <property type="term" value="P:L-histidine biosynthetic process"/>
    <property type="evidence" value="ECO:0007669"/>
    <property type="project" value="UniProtKB-UniRule"/>
</dbReference>
<evidence type="ECO:0000256" key="3">
    <source>
        <dbReference type="ARBA" id="ARBA00022605"/>
    </source>
</evidence>
<dbReference type="CDD" id="cd07914">
    <property type="entry name" value="IGPD"/>
    <property type="match status" value="1"/>
</dbReference>
<dbReference type="Gene3D" id="3.30.230.40">
    <property type="entry name" value="Imidazole glycerol phosphate dehydratase, domain 1"/>
    <property type="match status" value="2"/>
</dbReference>
<dbReference type="InterPro" id="IPR020565">
    <property type="entry name" value="ImidazoleglycerP_deHydtase_CS"/>
</dbReference>
<dbReference type="AlphaFoldDB" id="A0A6N9TTD5"/>
<comment type="catalytic activity">
    <reaction evidence="6 7">
        <text>D-erythro-1-(imidazol-4-yl)glycerol 3-phosphate = 3-(imidazol-4-yl)-2-oxopropyl phosphate + H2O</text>
        <dbReference type="Rhea" id="RHEA:11040"/>
        <dbReference type="ChEBI" id="CHEBI:15377"/>
        <dbReference type="ChEBI" id="CHEBI:57766"/>
        <dbReference type="ChEBI" id="CHEBI:58278"/>
        <dbReference type="EC" id="4.2.1.19"/>
    </reaction>
</comment>
<evidence type="ECO:0000256" key="1">
    <source>
        <dbReference type="ARBA" id="ARBA00005047"/>
    </source>
</evidence>
<proteinExistence type="inferred from homology"/>
<dbReference type="RefSeq" id="WP_163297912.1">
    <property type="nucleotide sequence ID" value="NZ_JAAGRR010000016.1"/>
</dbReference>
<keyword evidence="3 6" id="KW-0028">Amino-acid biosynthesis</keyword>
<evidence type="ECO:0000256" key="7">
    <source>
        <dbReference type="RuleBase" id="RU000599"/>
    </source>
</evidence>
<keyword evidence="4 6" id="KW-0368">Histidine biosynthesis</keyword>
<dbReference type="UniPathway" id="UPA00031">
    <property type="reaction ID" value="UER00011"/>
</dbReference>
<dbReference type="PANTHER" id="PTHR23133">
    <property type="entry name" value="IMIDAZOLEGLYCEROL-PHOSPHATE DEHYDRATASE HIS7"/>
    <property type="match status" value="1"/>
</dbReference>
<evidence type="ECO:0000256" key="6">
    <source>
        <dbReference type="HAMAP-Rule" id="MF_00076"/>
    </source>
</evidence>
<keyword evidence="5 6" id="KW-0456">Lyase</keyword>
<dbReference type="Pfam" id="PF00475">
    <property type="entry name" value="IGPD"/>
    <property type="match status" value="1"/>
</dbReference>
<dbReference type="EMBL" id="JAAGRR010000016">
    <property type="protein sequence ID" value="NDY41756.1"/>
    <property type="molecule type" value="Genomic_DNA"/>
</dbReference>
<dbReference type="FunFam" id="3.30.230.40:FF:000003">
    <property type="entry name" value="Imidazoleglycerol-phosphate dehydratase HisB"/>
    <property type="match status" value="1"/>
</dbReference>
<dbReference type="NCBIfam" id="NF002111">
    <property type="entry name" value="PRK00951.2-1"/>
    <property type="match status" value="1"/>
</dbReference>
<dbReference type="Proteomes" id="UP000469346">
    <property type="component" value="Unassembled WGS sequence"/>
</dbReference>
<gene>
    <name evidence="6 8" type="primary">hisB</name>
    <name evidence="8" type="ORF">G3N55_02670</name>
</gene>
<dbReference type="SUPFAM" id="SSF54211">
    <property type="entry name" value="Ribosomal protein S5 domain 2-like"/>
    <property type="match status" value="2"/>
</dbReference>